<evidence type="ECO:0000256" key="7">
    <source>
        <dbReference type="ARBA" id="ARBA00023326"/>
    </source>
</evidence>
<name>R7YGU6_CONA1</name>
<keyword evidence="12" id="KW-1185">Reference proteome</keyword>
<evidence type="ECO:0000256" key="3">
    <source>
        <dbReference type="ARBA" id="ARBA00012593"/>
    </source>
</evidence>
<keyword evidence="7" id="KW-0624">Polysaccharide degradation</keyword>
<comment type="similarity">
    <text evidence="2">Belongs to the glycosyl hydrolase 15 family.</text>
</comment>
<dbReference type="PRINTS" id="PR00736">
    <property type="entry name" value="GLHYDRLASE15"/>
</dbReference>
<dbReference type="InterPro" id="IPR011613">
    <property type="entry name" value="GH15-like"/>
</dbReference>
<dbReference type="SUPFAM" id="SSF48208">
    <property type="entry name" value="Six-hairpin glycosidases"/>
    <property type="match status" value="1"/>
</dbReference>
<dbReference type="AlphaFoldDB" id="R7YGU6"/>
<sequence>MLLLVPFLFCAYFLLYAFAFHIPPWSHRSSLDQQPLHTLPPQETCEAPTKIPLDVWLDKEKGIAFDRLLANIAPGGRNTANAAPGSVIASPSREHPDYYFQWIRDAAITIQTLVDTYADDPASELSSKLVPILDAYASLQYHLQRIPNPSGTFADLSGLGEPKFHADGSAFTGSWGRPQRDGPALRALTLMAYIRAYNASNPALWTSKGGSGAWFRPFYDAAMPPTSIIKADLEYVSHFWREPGFDLWEEIQGLHFFTAMVQLRALREGAELAAAFDDHGAEKWYAEQATQLEAMMPEFWDAHKGHLIETLHSSRSGLDCGLLLGSLHGTSPITNTSNLYPPHSDEILVSLLALVRDQHARFPINAVPTPEEGGADALRGTGLGRYPEDVYDGYGTTVPNGGNPWFLCTTAAAEVLYRARTHLVETERLTVTERGAPFWRALLAGSTSASVAAVKLEPGRMYTSSDRTRVYAAAVTRLEQVGDSFLAVVKRHADGVGALSEQFDRLTGFERGARDLTWSYGALLGAVRARG</sequence>
<dbReference type="Gene3D" id="1.50.10.10">
    <property type="match status" value="1"/>
</dbReference>
<evidence type="ECO:0000256" key="1">
    <source>
        <dbReference type="ARBA" id="ARBA00001863"/>
    </source>
</evidence>
<dbReference type="GeneID" id="19897637"/>
<dbReference type="RefSeq" id="XP_007776432.1">
    <property type="nucleotide sequence ID" value="XM_007778242.1"/>
</dbReference>
<keyword evidence="4" id="KW-0378">Hydrolase</keyword>
<reference evidence="12" key="1">
    <citation type="submission" date="2012-06" db="EMBL/GenBank/DDBJ databases">
        <title>The genome sequence of Coniosporium apollinis CBS 100218.</title>
        <authorList>
            <consortium name="The Broad Institute Genome Sequencing Platform"/>
            <person name="Cuomo C."/>
            <person name="Gorbushina A."/>
            <person name="Noack S."/>
            <person name="Walker B."/>
            <person name="Young S.K."/>
            <person name="Zeng Q."/>
            <person name="Gargeya S."/>
            <person name="Fitzgerald M."/>
            <person name="Haas B."/>
            <person name="Abouelleil A."/>
            <person name="Alvarado L."/>
            <person name="Arachchi H.M."/>
            <person name="Berlin A.M."/>
            <person name="Chapman S.B."/>
            <person name="Goldberg J."/>
            <person name="Griggs A."/>
            <person name="Gujja S."/>
            <person name="Hansen M."/>
            <person name="Howarth C."/>
            <person name="Imamovic A."/>
            <person name="Larimer J."/>
            <person name="McCowan C."/>
            <person name="Montmayeur A."/>
            <person name="Murphy C."/>
            <person name="Neiman D."/>
            <person name="Pearson M."/>
            <person name="Priest M."/>
            <person name="Roberts A."/>
            <person name="Saif S."/>
            <person name="Shea T."/>
            <person name="Sisk P."/>
            <person name="Sykes S."/>
            <person name="Wortman J."/>
            <person name="Nusbaum C."/>
            <person name="Birren B."/>
        </authorList>
    </citation>
    <scope>NUCLEOTIDE SEQUENCE [LARGE SCALE GENOMIC DNA]</scope>
    <source>
        <strain evidence="12">CBS 100218</strain>
    </source>
</reference>
<keyword evidence="6" id="KW-0326">Glycosidase</keyword>
<evidence type="ECO:0000313" key="11">
    <source>
        <dbReference type="EMBL" id="EON61115.1"/>
    </source>
</evidence>
<dbReference type="eggNOG" id="ENOG502QPM2">
    <property type="taxonomic scope" value="Eukaryota"/>
</dbReference>
<dbReference type="Proteomes" id="UP000016924">
    <property type="component" value="Unassembled WGS sequence"/>
</dbReference>
<keyword evidence="5" id="KW-0119">Carbohydrate metabolism</keyword>
<gene>
    <name evidence="11" type="ORF">W97_00326</name>
</gene>
<dbReference type="InterPro" id="IPR012341">
    <property type="entry name" value="6hp_glycosidase-like_sf"/>
</dbReference>
<dbReference type="EMBL" id="JH767554">
    <property type="protein sequence ID" value="EON61115.1"/>
    <property type="molecule type" value="Genomic_DNA"/>
</dbReference>
<evidence type="ECO:0000313" key="12">
    <source>
        <dbReference type="Proteomes" id="UP000016924"/>
    </source>
</evidence>
<comment type="catalytic activity">
    <reaction evidence="1">
        <text>Hydrolysis of terminal (1-&gt;4)-linked alpha-D-glucose residues successively from non-reducing ends of the chains with release of beta-D-glucose.</text>
        <dbReference type="EC" id="3.2.1.3"/>
    </reaction>
</comment>
<dbReference type="GO" id="GO:0000272">
    <property type="term" value="P:polysaccharide catabolic process"/>
    <property type="evidence" value="ECO:0007669"/>
    <property type="project" value="UniProtKB-KW"/>
</dbReference>
<dbReference type="OMA" id="VSHYWNE"/>
<dbReference type="Pfam" id="PF00723">
    <property type="entry name" value="Glyco_hydro_15"/>
    <property type="match status" value="1"/>
</dbReference>
<evidence type="ECO:0000259" key="10">
    <source>
        <dbReference type="Pfam" id="PF00723"/>
    </source>
</evidence>
<protein>
    <recommendedName>
        <fullName evidence="3">glucan 1,4-alpha-glucosidase</fullName>
        <ecNumber evidence="3">3.2.1.3</ecNumber>
    </recommendedName>
    <alternativeName>
        <fullName evidence="9">1,4-alpha-D-glucan glucohydrolase</fullName>
    </alternativeName>
    <alternativeName>
        <fullName evidence="8">Glucan 1,4-alpha-glucosidase</fullName>
    </alternativeName>
</protein>
<evidence type="ECO:0000256" key="4">
    <source>
        <dbReference type="ARBA" id="ARBA00022801"/>
    </source>
</evidence>
<dbReference type="STRING" id="1168221.R7YGU6"/>
<dbReference type="EC" id="3.2.1.3" evidence="3"/>
<dbReference type="PANTHER" id="PTHR31616:SF9">
    <property type="entry name" value="GLUCOAMYLASE, INTRACELLULAR SPORULATION-SPECIFIC"/>
    <property type="match status" value="1"/>
</dbReference>
<evidence type="ECO:0000256" key="6">
    <source>
        <dbReference type="ARBA" id="ARBA00023295"/>
    </source>
</evidence>
<dbReference type="OrthoDB" id="6123450at2759"/>
<dbReference type="GO" id="GO:0000324">
    <property type="term" value="C:fungal-type vacuole"/>
    <property type="evidence" value="ECO:0007669"/>
    <property type="project" value="TreeGrafter"/>
</dbReference>
<evidence type="ECO:0000256" key="8">
    <source>
        <dbReference type="ARBA" id="ARBA00033442"/>
    </source>
</evidence>
<dbReference type="PANTHER" id="PTHR31616">
    <property type="entry name" value="TREHALASE"/>
    <property type="match status" value="1"/>
</dbReference>
<accession>R7YGU6</accession>
<feature type="domain" description="GH15-like" evidence="10">
    <location>
        <begin position="63"/>
        <end position="526"/>
    </location>
</feature>
<evidence type="ECO:0000256" key="9">
    <source>
        <dbReference type="ARBA" id="ARBA00033473"/>
    </source>
</evidence>
<dbReference type="InterPro" id="IPR000165">
    <property type="entry name" value="Glucoamylase"/>
</dbReference>
<dbReference type="HOGENOM" id="CLU_012173_2_0_1"/>
<dbReference type="GO" id="GO:0004339">
    <property type="term" value="F:glucan 1,4-alpha-glucosidase activity"/>
    <property type="evidence" value="ECO:0007669"/>
    <property type="project" value="UniProtKB-EC"/>
</dbReference>
<organism evidence="11 12">
    <name type="scientific">Coniosporium apollinis (strain CBS 100218)</name>
    <name type="common">Rock-inhabiting black yeast</name>
    <dbReference type="NCBI Taxonomy" id="1168221"/>
    <lineage>
        <taxon>Eukaryota</taxon>
        <taxon>Fungi</taxon>
        <taxon>Dikarya</taxon>
        <taxon>Ascomycota</taxon>
        <taxon>Pezizomycotina</taxon>
        <taxon>Dothideomycetes</taxon>
        <taxon>Dothideomycetes incertae sedis</taxon>
        <taxon>Coniosporium</taxon>
    </lineage>
</organism>
<proteinExistence type="inferred from homology"/>
<dbReference type="InterPro" id="IPR008928">
    <property type="entry name" value="6-hairpin_glycosidase_sf"/>
</dbReference>
<evidence type="ECO:0000256" key="5">
    <source>
        <dbReference type="ARBA" id="ARBA00023277"/>
    </source>
</evidence>
<evidence type="ECO:0000256" key="2">
    <source>
        <dbReference type="ARBA" id="ARBA00006188"/>
    </source>
</evidence>